<organism evidence="2 3">
    <name type="scientific">Pisolithus tinctorius Marx 270</name>
    <dbReference type="NCBI Taxonomy" id="870435"/>
    <lineage>
        <taxon>Eukaryota</taxon>
        <taxon>Fungi</taxon>
        <taxon>Dikarya</taxon>
        <taxon>Basidiomycota</taxon>
        <taxon>Agaricomycotina</taxon>
        <taxon>Agaricomycetes</taxon>
        <taxon>Agaricomycetidae</taxon>
        <taxon>Boletales</taxon>
        <taxon>Sclerodermatineae</taxon>
        <taxon>Pisolithaceae</taxon>
        <taxon>Pisolithus</taxon>
    </lineage>
</organism>
<feature type="region of interest" description="Disordered" evidence="1">
    <location>
        <begin position="686"/>
        <end position="723"/>
    </location>
</feature>
<evidence type="ECO:0000256" key="1">
    <source>
        <dbReference type="SAM" id="MobiDB-lite"/>
    </source>
</evidence>
<keyword evidence="3" id="KW-1185">Reference proteome</keyword>
<evidence type="ECO:0000313" key="3">
    <source>
        <dbReference type="Proteomes" id="UP000054217"/>
    </source>
</evidence>
<dbReference type="PANTHER" id="PTHR13060:SF0">
    <property type="entry name" value="PROTEIN ECDYSONELESS HOMOLOG"/>
    <property type="match status" value="1"/>
</dbReference>
<dbReference type="InParanoid" id="A0A0C3P525"/>
<reference evidence="2 3" key="1">
    <citation type="submission" date="2014-04" db="EMBL/GenBank/DDBJ databases">
        <authorList>
            <consortium name="DOE Joint Genome Institute"/>
            <person name="Kuo A."/>
            <person name="Kohler A."/>
            <person name="Costa M.D."/>
            <person name="Nagy L.G."/>
            <person name="Floudas D."/>
            <person name="Copeland A."/>
            <person name="Barry K.W."/>
            <person name="Cichocki N."/>
            <person name="Veneault-Fourrey C."/>
            <person name="LaButti K."/>
            <person name="Lindquist E.A."/>
            <person name="Lipzen A."/>
            <person name="Lundell T."/>
            <person name="Morin E."/>
            <person name="Murat C."/>
            <person name="Sun H."/>
            <person name="Tunlid A."/>
            <person name="Henrissat B."/>
            <person name="Grigoriev I.V."/>
            <person name="Hibbett D.S."/>
            <person name="Martin F."/>
            <person name="Nordberg H.P."/>
            <person name="Cantor M.N."/>
            <person name="Hua S.X."/>
        </authorList>
    </citation>
    <scope>NUCLEOTIDE SEQUENCE [LARGE SCALE GENOMIC DNA]</scope>
    <source>
        <strain evidence="2 3">Marx 270</strain>
    </source>
</reference>
<dbReference type="HOGENOM" id="CLU_006241_1_0_1"/>
<dbReference type="AlphaFoldDB" id="A0A0C3P525"/>
<evidence type="ECO:0008006" key="4">
    <source>
        <dbReference type="Google" id="ProtNLM"/>
    </source>
</evidence>
<dbReference type="STRING" id="870435.A0A0C3P525"/>
<dbReference type="Pfam" id="PF07093">
    <property type="entry name" value="SGT1"/>
    <property type="match status" value="1"/>
</dbReference>
<feature type="region of interest" description="Disordered" evidence="1">
    <location>
        <begin position="819"/>
        <end position="839"/>
    </location>
</feature>
<reference evidence="3" key="2">
    <citation type="submission" date="2015-01" db="EMBL/GenBank/DDBJ databases">
        <title>Evolutionary Origins and Diversification of the Mycorrhizal Mutualists.</title>
        <authorList>
            <consortium name="DOE Joint Genome Institute"/>
            <consortium name="Mycorrhizal Genomics Consortium"/>
            <person name="Kohler A."/>
            <person name="Kuo A."/>
            <person name="Nagy L.G."/>
            <person name="Floudas D."/>
            <person name="Copeland A."/>
            <person name="Barry K.W."/>
            <person name="Cichocki N."/>
            <person name="Veneault-Fourrey C."/>
            <person name="LaButti K."/>
            <person name="Lindquist E.A."/>
            <person name="Lipzen A."/>
            <person name="Lundell T."/>
            <person name="Morin E."/>
            <person name="Murat C."/>
            <person name="Riley R."/>
            <person name="Ohm R."/>
            <person name="Sun H."/>
            <person name="Tunlid A."/>
            <person name="Henrissat B."/>
            <person name="Grigoriev I.V."/>
            <person name="Hibbett D.S."/>
            <person name="Martin F."/>
        </authorList>
    </citation>
    <scope>NUCLEOTIDE SEQUENCE [LARGE SCALE GENOMIC DNA]</scope>
    <source>
        <strain evidence="3">Marx 270</strain>
    </source>
</reference>
<dbReference type="InterPro" id="IPR010770">
    <property type="entry name" value="Ecd"/>
</dbReference>
<feature type="region of interest" description="Disordered" evidence="1">
    <location>
        <begin position="493"/>
        <end position="532"/>
    </location>
</feature>
<sequence length="839" mass="93819">MDIFNRPSSVSEDTLHYTVVPPAALQDKASAASLAACIHDFTSSLLPNFIWHRDSFQLKVIPDPASSQQENKFALEGRMRIGDCVDDEWCVVWLLKEISSRWDVVISVNDSDGDFLLIEAADFLPGWVNPSNALNRVWIYSGRLHLVPLSHVSVPNKSRRHPVATQQKELSAGLEDSDEDYIAIDDALRLVRDACICTLAPKEVEDAVWKRISGYPSAAERHLHTTKAYLPVDVARALSVDRSLVQKAVETFYARDAIQLRAAHRMARFPPSPNVLRNVRMTRTAFAQLMGQKFHPPRIFGQFEEREDTNAWRWRDIGMKLACGFEMLYQESKSRSNITTDQIASSSEARKDALYRTLEYRSFISRLVSYGYFRDEREGSQLWKELEDKASEVYIEALRTSESSRPSFTTQFNMALSRASEVLPNDVGPEDSDEWMNVDASSLDAMLTQSVNDGEPDIVDIGSDGQENSRSIQEQSGRLRDLASKVEQFVEGEGDLEGARFEDEAFSDGDDSDSDQEIVDTDEEEPEGFTAGEVARQEAMAKLVPPLPATEYGQMPASFNTQRVAKTTIENETVDIPSESATTEAISTRPIRPPLLPRDKYEGIDSDDESSSSDPIAGDEDEYESEEDRPQVVGEVEIDMTEEQDEFIEFSRQTLGISDDMWNDILQERVRRGAFVPKYPKFDKKFRQVQQTEPEIQKTGTPTSEAALRMPTSGPRPNANPNLNSFEAVMQAMDSELKRLRQPEAGTAKVSRPADKGKGKGPPSAGLDIDIEAAMEAELNAALEKGDAEDSEDEDETSLDYNLIKNFLESFKSQAGLSGPVGNLAGRLVPDWKMPRDDA</sequence>
<dbReference type="EMBL" id="KN831982">
    <property type="protein sequence ID" value="KIO02369.1"/>
    <property type="molecule type" value="Genomic_DNA"/>
</dbReference>
<protein>
    <recommendedName>
        <fullName evidence="4">SGT1-domain-containing protein</fullName>
    </recommendedName>
</protein>
<dbReference type="Proteomes" id="UP000054217">
    <property type="component" value="Unassembled WGS sequence"/>
</dbReference>
<feature type="region of interest" description="Disordered" evidence="1">
    <location>
        <begin position="739"/>
        <end position="767"/>
    </location>
</feature>
<name>A0A0C3P525_PISTI</name>
<dbReference type="GO" id="GO:0005634">
    <property type="term" value="C:nucleus"/>
    <property type="evidence" value="ECO:0007669"/>
    <property type="project" value="TreeGrafter"/>
</dbReference>
<gene>
    <name evidence="2" type="ORF">M404DRAFT_27971</name>
</gene>
<accession>A0A0C3P525</accession>
<dbReference type="OrthoDB" id="27237at2759"/>
<feature type="region of interest" description="Disordered" evidence="1">
    <location>
        <begin position="563"/>
        <end position="633"/>
    </location>
</feature>
<proteinExistence type="predicted"/>
<evidence type="ECO:0000313" key="2">
    <source>
        <dbReference type="EMBL" id="KIO02369.1"/>
    </source>
</evidence>
<feature type="compositionally biased region" description="Polar residues" evidence="1">
    <location>
        <begin position="688"/>
        <end position="704"/>
    </location>
</feature>
<feature type="compositionally biased region" description="Acidic residues" evidence="1">
    <location>
        <begin position="504"/>
        <end position="527"/>
    </location>
</feature>
<dbReference type="PANTHER" id="PTHR13060">
    <property type="entry name" value="SGT1 PROTEIN HSGT1 SUPPRESSOR OF GCR2"/>
    <property type="match status" value="1"/>
</dbReference>
<feature type="compositionally biased region" description="Acidic residues" evidence="1">
    <location>
        <begin position="604"/>
        <end position="627"/>
    </location>
</feature>